<evidence type="ECO:0000313" key="2">
    <source>
        <dbReference type="EMBL" id="KAK1328124.1"/>
    </source>
</evidence>
<feature type="compositionally biased region" description="Basic and acidic residues" evidence="1">
    <location>
        <begin position="251"/>
        <end position="262"/>
    </location>
</feature>
<accession>A0AA40LDH7</accession>
<feature type="region of interest" description="Disordered" evidence="1">
    <location>
        <begin position="351"/>
        <end position="429"/>
    </location>
</feature>
<protein>
    <submittedName>
        <fullName evidence="2">Uncharacterized protein</fullName>
    </submittedName>
</protein>
<feature type="compositionally biased region" description="Polar residues" evidence="1">
    <location>
        <begin position="133"/>
        <end position="142"/>
    </location>
</feature>
<feature type="region of interest" description="Disordered" evidence="1">
    <location>
        <begin position="466"/>
        <end position="567"/>
    </location>
</feature>
<dbReference type="InterPro" id="IPR052620">
    <property type="entry name" value="ELYS/MEL-28_NucAsmblyFactor"/>
</dbReference>
<reference evidence="2" key="1">
    <citation type="submission" date="2023-06" db="EMBL/GenBank/DDBJ databases">
        <title>Reference genome for the Northern bat (Eptesicus nilssonii), a most northern bat species.</title>
        <authorList>
            <person name="Laine V.N."/>
            <person name="Pulliainen A.T."/>
            <person name="Lilley T.M."/>
        </authorList>
    </citation>
    <scope>NUCLEOTIDE SEQUENCE</scope>
    <source>
        <strain evidence="2">BLF_Eptnil</strain>
        <tissue evidence="2">Kidney</tissue>
    </source>
</reference>
<name>A0AA40LDH7_CNENI</name>
<comment type="caution">
    <text evidence="2">The sequence shown here is derived from an EMBL/GenBank/DDBJ whole genome shotgun (WGS) entry which is preliminary data.</text>
</comment>
<feature type="region of interest" description="Disordered" evidence="1">
    <location>
        <begin position="49"/>
        <end position="335"/>
    </location>
</feature>
<feature type="compositionally biased region" description="Basic and acidic residues" evidence="1">
    <location>
        <begin position="369"/>
        <end position="391"/>
    </location>
</feature>
<gene>
    <name evidence="2" type="ORF">QTO34_012547</name>
</gene>
<feature type="compositionally biased region" description="Basic residues" evidence="1">
    <location>
        <begin position="306"/>
        <end position="315"/>
    </location>
</feature>
<feature type="compositionally biased region" description="Polar residues" evidence="1">
    <location>
        <begin position="151"/>
        <end position="164"/>
    </location>
</feature>
<keyword evidence="3" id="KW-1185">Reference proteome</keyword>
<dbReference type="EMBL" id="JAULJE010000024">
    <property type="protein sequence ID" value="KAK1328124.1"/>
    <property type="molecule type" value="Genomic_DNA"/>
</dbReference>
<dbReference type="AlphaFoldDB" id="A0AA40LDH7"/>
<sequence length="567" mass="63809">MEQSIHENIPLISQKVTSSTKLVKSTFKTVQETSTVTTNVNQVNDMIPSRTRTRRQRTQSLDVTSVQQEESADVATPEMLGLSVRKKTRKTKETSEASAESAFPNVKEISQTQQMPQNSITPKRGRRKKDTESLNSVEQELQVTPGRVLRSSRSSQLEPATTETSLKKEVKLSSVTKKTPKRMKKSVENQESVEILNDLKTSKVASPSISSKRLRPTNLETSENTGHEQDGKFNEQQLPVQGSKRVKKRDIKASDVKEDSKLDSSPLTLQAEGDIPATPRKRGRPRKINPSLDVGSEAVKEEKSPKKSKVQKRSARNTPAKRENIDAGKPTLEKSVLVPNEELVTVMSSKKKITKRIENQSQKRSLRSIPEKYIDEDMAQKEPKDREEKLLAKTPLTQFSRSTRTRSSKAISLPDFSAPENESLFSPPVSKISRKDKAIKVEAPEQLKELISDLSSPFVLSPPALRTRRKNVSKTPRLVQELEDDAVGQQRVKRVRTEKTKQASRTTEKESWSPPPVEIKLISPLATPADRVKSKPRRTREDTGKALGRNRKKPSSFPKQIVRRKML</sequence>
<feature type="compositionally biased region" description="Polar residues" evidence="1">
    <location>
        <begin position="60"/>
        <end position="69"/>
    </location>
</feature>
<organism evidence="2 3">
    <name type="scientific">Cnephaeus nilssonii</name>
    <name type="common">Northern bat</name>
    <name type="synonym">Eptesicus nilssonii</name>
    <dbReference type="NCBI Taxonomy" id="3371016"/>
    <lineage>
        <taxon>Eukaryota</taxon>
        <taxon>Metazoa</taxon>
        <taxon>Chordata</taxon>
        <taxon>Craniata</taxon>
        <taxon>Vertebrata</taxon>
        <taxon>Euteleostomi</taxon>
        <taxon>Mammalia</taxon>
        <taxon>Eutheria</taxon>
        <taxon>Laurasiatheria</taxon>
        <taxon>Chiroptera</taxon>
        <taxon>Yangochiroptera</taxon>
        <taxon>Vespertilionidae</taxon>
        <taxon>Cnephaeus</taxon>
    </lineage>
</organism>
<evidence type="ECO:0000313" key="3">
    <source>
        <dbReference type="Proteomes" id="UP001177744"/>
    </source>
</evidence>
<dbReference type="PANTHER" id="PTHR21583:SF8">
    <property type="entry name" value="PROTEIN ELYS"/>
    <property type="match status" value="1"/>
</dbReference>
<dbReference type="PANTHER" id="PTHR21583">
    <property type="entry name" value="ELYS PROTEIN"/>
    <property type="match status" value="1"/>
</dbReference>
<evidence type="ECO:0000256" key="1">
    <source>
        <dbReference type="SAM" id="MobiDB-lite"/>
    </source>
</evidence>
<dbReference type="Proteomes" id="UP001177744">
    <property type="component" value="Unassembled WGS sequence"/>
</dbReference>
<proteinExistence type="predicted"/>
<feature type="compositionally biased region" description="Polar residues" evidence="1">
    <location>
        <begin position="108"/>
        <end position="121"/>
    </location>
</feature>
<feature type="compositionally biased region" description="Basic and acidic residues" evidence="1">
    <location>
        <begin position="495"/>
        <end position="511"/>
    </location>
</feature>